<evidence type="ECO:0000313" key="5">
    <source>
        <dbReference type="Proteomes" id="UP000646308"/>
    </source>
</evidence>
<organism evidence="2 5">
    <name type="scientific">Staphylococcus agnetis</name>
    <dbReference type="NCBI Taxonomy" id="985762"/>
    <lineage>
        <taxon>Bacteria</taxon>
        <taxon>Bacillati</taxon>
        <taxon>Bacillota</taxon>
        <taxon>Bacilli</taxon>
        <taxon>Bacillales</taxon>
        <taxon>Staphylococcaceae</taxon>
        <taxon>Staphylococcus</taxon>
    </lineage>
</organism>
<evidence type="ECO:0000313" key="3">
    <source>
        <dbReference type="EMBL" id="OTW31440.1"/>
    </source>
</evidence>
<feature type="transmembrane region" description="Helical" evidence="1">
    <location>
        <begin position="6"/>
        <end position="24"/>
    </location>
</feature>
<evidence type="ECO:0000256" key="1">
    <source>
        <dbReference type="SAM" id="Phobius"/>
    </source>
</evidence>
<keyword evidence="4" id="KW-1185">Reference proteome</keyword>
<evidence type="ECO:0000313" key="2">
    <source>
        <dbReference type="EMBL" id="NJI01604.1"/>
    </source>
</evidence>
<keyword evidence="1" id="KW-0812">Transmembrane</keyword>
<accession>A0A2T4MHM7</accession>
<dbReference type="Proteomes" id="UP000646308">
    <property type="component" value="Unassembled WGS sequence"/>
</dbReference>
<evidence type="ECO:0000313" key="4">
    <source>
        <dbReference type="Proteomes" id="UP000195208"/>
    </source>
</evidence>
<sequence length="35" mass="4236">MPIGFAFIFLSLKLLLIRVIRIMFHKYQSHHKSHI</sequence>
<dbReference type="Proteomes" id="UP000195208">
    <property type="component" value="Unassembled WGS sequence"/>
</dbReference>
<proteinExistence type="predicted"/>
<comment type="caution">
    <text evidence="2">The sequence shown here is derived from an EMBL/GenBank/DDBJ whole genome shotgun (WGS) entry which is preliminary data.</text>
</comment>
<dbReference type="EMBL" id="NEFX01000010">
    <property type="protein sequence ID" value="OTW31440.1"/>
    <property type="molecule type" value="Genomic_DNA"/>
</dbReference>
<keyword evidence="1" id="KW-1133">Transmembrane helix</keyword>
<gene>
    <name evidence="3" type="ORF">B9M88_05550</name>
    <name evidence="2" type="ORF">GLV84_01770</name>
</gene>
<name>A0A2T4MHM7_9STAP</name>
<protein>
    <submittedName>
        <fullName evidence="2">Uncharacterized protein</fullName>
    </submittedName>
</protein>
<reference evidence="2" key="2">
    <citation type="submission" date="2019-11" db="EMBL/GenBank/DDBJ databases">
        <title>Whole genome comparisons of Staphylococcus agnetis isolates from cattle and chickens.</title>
        <authorList>
            <person name="Rhoads D."/>
            <person name="Shwani A."/>
            <person name="Adkins P."/>
            <person name="Calcutt M."/>
            <person name="Middleton J."/>
        </authorList>
    </citation>
    <scope>NUCLEOTIDE SEQUENCE</scope>
    <source>
        <strain evidence="2">1387</strain>
    </source>
</reference>
<reference evidence="3 4" key="1">
    <citation type="submission" date="2017-04" db="EMBL/GenBank/DDBJ databases">
        <title>Staphylococcus agnetis, a potential pathogen in the broiler production.</title>
        <authorList>
            <person name="Poulsen L."/>
        </authorList>
    </citation>
    <scope>NUCLEOTIDE SEQUENCE [LARGE SCALE GENOMIC DNA]</scope>
    <source>
        <strain evidence="3 4">723_310714_2_2_spleen</strain>
    </source>
</reference>
<dbReference type="EMBL" id="WMFL01000029">
    <property type="protein sequence ID" value="NJI01604.1"/>
    <property type="molecule type" value="Genomic_DNA"/>
</dbReference>
<dbReference type="RefSeq" id="WP_082624801.1">
    <property type="nucleotide sequence ID" value="NZ_CP009623.1"/>
</dbReference>
<keyword evidence="1" id="KW-0472">Membrane</keyword>
<dbReference type="AlphaFoldDB" id="A0A2T4MHM7"/>